<feature type="region of interest" description="Disordered" evidence="3">
    <location>
        <begin position="169"/>
        <end position="211"/>
    </location>
</feature>
<dbReference type="WBParaSite" id="PSAMB.scaffold12544size2714.g34923.t1">
    <property type="protein sequence ID" value="PSAMB.scaffold12544size2714.g34923.t1"/>
    <property type="gene ID" value="PSAMB.scaffold12544size2714.g34923"/>
</dbReference>
<evidence type="ECO:0000259" key="4">
    <source>
        <dbReference type="PROSITE" id="PS50102"/>
    </source>
</evidence>
<dbReference type="GO" id="GO:0003723">
    <property type="term" value="F:RNA binding"/>
    <property type="evidence" value="ECO:0007669"/>
    <property type="project" value="UniProtKB-UniRule"/>
</dbReference>
<feature type="domain" description="RRM" evidence="4">
    <location>
        <begin position="97"/>
        <end position="173"/>
    </location>
</feature>
<dbReference type="Pfam" id="PF00076">
    <property type="entry name" value="RRM_1"/>
    <property type="match status" value="1"/>
</dbReference>
<dbReference type="InterPro" id="IPR000504">
    <property type="entry name" value="RRM_dom"/>
</dbReference>
<evidence type="ECO:0000256" key="1">
    <source>
        <dbReference type="ARBA" id="ARBA00022884"/>
    </source>
</evidence>
<proteinExistence type="predicted"/>
<evidence type="ECO:0000256" key="3">
    <source>
        <dbReference type="SAM" id="MobiDB-lite"/>
    </source>
</evidence>
<dbReference type="PANTHER" id="PTHR23236">
    <property type="entry name" value="EUKARYOTIC TRANSLATION INITIATION FACTOR 4B/4H"/>
    <property type="match status" value="1"/>
</dbReference>
<evidence type="ECO:0000313" key="5">
    <source>
        <dbReference type="Proteomes" id="UP000887566"/>
    </source>
</evidence>
<feature type="compositionally biased region" description="Basic and acidic residues" evidence="3">
    <location>
        <begin position="60"/>
        <end position="87"/>
    </location>
</feature>
<keyword evidence="1 2" id="KW-0694">RNA-binding</keyword>
<dbReference type="GO" id="GO:0005730">
    <property type="term" value="C:nucleolus"/>
    <property type="evidence" value="ECO:0007669"/>
    <property type="project" value="TreeGrafter"/>
</dbReference>
<sequence length="211" mass="22710">MAANGQSEAGGAHPPPSGGKKKNPFKEGRTMALSELLEGMPMTAGNWSEVVESTATVDSSDPKGGRVKPRADLPDAPRTARGEVEVDVSKVPQEPPFLAFVGNLSYNVTERDLRSFFGADSVNDVNFVLDRNTGRPRGFAYIEFHTRDDLICALGKSGSQLMNRDVKVDIQTGGSGGGSSDRRGNQNRQSSDIRSQQHQSSAYQPARTQQS</sequence>
<evidence type="ECO:0000256" key="2">
    <source>
        <dbReference type="PROSITE-ProRule" id="PRU00176"/>
    </source>
</evidence>
<dbReference type="PROSITE" id="PS50102">
    <property type="entry name" value="RRM"/>
    <property type="match status" value="1"/>
</dbReference>
<dbReference type="Proteomes" id="UP000887566">
    <property type="component" value="Unplaced"/>
</dbReference>
<dbReference type="SMART" id="SM00360">
    <property type="entry name" value="RRM"/>
    <property type="match status" value="1"/>
</dbReference>
<dbReference type="SUPFAM" id="SSF54928">
    <property type="entry name" value="RNA-binding domain, RBD"/>
    <property type="match status" value="1"/>
</dbReference>
<name>A0A914UUQ6_9BILA</name>
<feature type="compositionally biased region" description="Polar residues" evidence="3">
    <location>
        <begin position="186"/>
        <end position="211"/>
    </location>
</feature>
<feature type="region of interest" description="Disordered" evidence="3">
    <location>
        <begin position="1"/>
        <end position="87"/>
    </location>
</feature>
<accession>A0A914UUQ6</accession>
<keyword evidence="5" id="KW-1185">Reference proteome</keyword>
<reference evidence="6" key="1">
    <citation type="submission" date="2022-11" db="UniProtKB">
        <authorList>
            <consortium name="WormBaseParasite"/>
        </authorList>
    </citation>
    <scope>IDENTIFICATION</scope>
</reference>
<dbReference type="PANTHER" id="PTHR23236:SF11">
    <property type="entry name" value="EUKARYOTIC TRANSLATION INITIATION FACTOR 4H"/>
    <property type="match status" value="1"/>
</dbReference>
<dbReference type="InterPro" id="IPR035979">
    <property type="entry name" value="RBD_domain_sf"/>
</dbReference>
<dbReference type="InterPro" id="IPR012677">
    <property type="entry name" value="Nucleotide-bd_a/b_plait_sf"/>
</dbReference>
<evidence type="ECO:0000313" key="6">
    <source>
        <dbReference type="WBParaSite" id="PSAMB.scaffold12544size2714.g34923.t1"/>
    </source>
</evidence>
<organism evidence="5 6">
    <name type="scientific">Plectus sambesii</name>
    <dbReference type="NCBI Taxonomy" id="2011161"/>
    <lineage>
        <taxon>Eukaryota</taxon>
        <taxon>Metazoa</taxon>
        <taxon>Ecdysozoa</taxon>
        <taxon>Nematoda</taxon>
        <taxon>Chromadorea</taxon>
        <taxon>Plectida</taxon>
        <taxon>Plectina</taxon>
        <taxon>Plectoidea</taxon>
        <taxon>Plectidae</taxon>
        <taxon>Plectus</taxon>
    </lineage>
</organism>
<dbReference type="Gene3D" id="3.30.70.330">
    <property type="match status" value="1"/>
</dbReference>
<protein>
    <submittedName>
        <fullName evidence="6">RRM domain-containing protein</fullName>
    </submittedName>
</protein>
<dbReference type="AlphaFoldDB" id="A0A914UUQ6"/>